<dbReference type="SUPFAM" id="SSF51197">
    <property type="entry name" value="Clavaminate synthase-like"/>
    <property type="match status" value="1"/>
</dbReference>
<comment type="similarity">
    <text evidence="1">Belongs to the iron/ascorbate-dependent oxidoreductase family.</text>
</comment>
<keyword evidence="1" id="KW-0408">Iron</keyword>
<dbReference type="STRING" id="947166.A0A1D1V5U9"/>
<dbReference type="GO" id="GO:0046872">
    <property type="term" value="F:metal ion binding"/>
    <property type="evidence" value="ECO:0007669"/>
    <property type="project" value="UniProtKB-KW"/>
</dbReference>
<dbReference type="PANTHER" id="PTHR47990">
    <property type="entry name" value="2-OXOGLUTARATE (2OG) AND FE(II)-DEPENDENT OXYGENASE SUPERFAMILY PROTEIN-RELATED"/>
    <property type="match status" value="1"/>
</dbReference>
<keyword evidence="4" id="KW-1185">Reference proteome</keyword>
<dbReference type="PRINTS" id="PR00682">
    <property type="entry name" value="IPNSYNTHASE"/>
</dbReference>
<sequence length="323" mass="36603">MEIPILDFGRYQSADSRASLADEIVHTLETVGFLYLKNHGIPSQQIDQADAAAVEYFGQELSVKKQFPRPSVMTENPGTGYCEIGTERLYESSVKEVKETFDFILSDLPEGKAKSAKVLIGPLTNLFNSCAKLTLELFHCIALGLKLPNENYFEDKHRRMGGRDANSTALRVLHYPPFDSAQNEENATRLGAHTDWCSMTILFQRGVGGLEVETADNKFIPAPPIAETVLVNIGDILQFWTCSRLKATTHRVRAVDSEQNSKVRRSIAFFAEPDFDAVVESLDPRYYFKPEPAGEYILNRFRHAYHYQERRDFGFMKPQYVSD</sequence>
<evidence type="ECO:0000256" key="1">
    <source>
        <dbReference type="RuleBase" id="RU003682"/>
    </source>
</evidence>
<reference evidence="3 4" key="1">
    <citation type="journal article" date="2016" name="Nat. Commun.">
        <title>Extremotolerant tardigrade genome and improved radiotolerance of human cultured cells by tardigrade-unique protein.</title>
        <authorList>
            <person name="Hashimoto T."/>
            <person name="Horikawa D.D."/>
            <person name="Saito Y."/>
            <person name="Kuwahara H."/>
            <person name="Kozuka-Hata H."/>
            <person name="Shin-I T."/>
            <person name="Minakuchi Y."/>
            <person name="Ohishi K."/>
            <person name="Motoyama A."/>
            <person name="Aizu T."/>
            <person name="Enomoto A."/>
            <person name="Kondo K."/>
            <person name="Tanaka S."/>
            <person name="Hara Y."/>
            <person name="Koshikawa S."/>
            <person name="Sagara H."/>
            <person name="Miura T."/>
            <person name="Yokobori S."/>
            <person name="Miyagawa K."/>
            <person name="Suzuki Y."/>
            <person name="Kubo T."/>
            <person name="Oyama M."/>
            <person name="Kohara Y."/>
            <person name="Fujiyama A."/>
            <person name="Arakawa K."/>
            <person name="Katayama T."/>
            <person name="Toyoda A."/>
            <person name="Kunieda T."/>
        </authorList>
    </citation>
    <scope>NUCLEOTIDE SEQUENCE [LARGE SCALE GENOMIC DNA]</scope>
    <source>
        <strain evidence="3 4">YOKOZUNA-1</strain>
    </source>
</reference>
<evidence type="ECO:0000313" key="3">
    <source>
        <dbReference type="EMBL" id="GAU95402.1"/>
    </source>
</evidence>
<evidence type="ECO:0000259" key="2">
    <source>
        <dbReference type="PROSITE" id="PS51471"/>
    </source>
</evidence>
<dbReference type="Gene3D" id="2.60.120.330">
    <property type="entry name" value="B-lactam Antibiotic, Isopenicillin N Synthase, Chain"/>
    <property type="match status" value="1"/>
</dbReference>
<gene>
    <name evidence="3" type="primary">RvY_07025-1</name>
    <name evidence="3" type="synonym">RvY_07025.1</name>
    <name evidence="3" type="ORF">RvY_07025</name>
</gene>
<dbReference type="InterPro" id="IPR044861">
    <property type="entry name" value="IPNS-like_FE2OG_OXY"/>
</dbReference>
<evidence type="ECO:0000313" key="4">
    <source>
        <dbReference type="Proteomes" id="UP000186922"/>
    </source>
</evidence>
<dbReference type="EMBL" id="BDGG01000003">
    <property type="protein sequence ID" value="GAU95402.1"/>
    <property type="molecule type" value="Genomic_DNA"/>
</dbReference>
<proteinExistence type="inferred from homology"/>
<dbReference type="InterPro" id="IPR027443">
    <property type="entry name" value="IPNS-like_sf"/>
</dbReference>
<dbReference type="OrthoDB" id="288590at2759"/>
<dbReference type="InterPro" id="IPR050231">
    <property type="entry name" value="Iron_ascorbate_oxido_reductase"/>
</dbReference>
<dbReference type="GO" id="GO:0016491">
    <property type="term" value="F:oxidoreductase activity"/>
    <property type="evidence" value="ECO:0007669"/>
    <property type="project" value="UniProtKB-KW"/>
</dbReference>
<accession>A0A1D1V5U9</accession>
<keyword evidence="1" id="KW-0479">Metal-binding</keyword>
<dbReference type="Pfam" id="PF03171">
    <property type="entry name" value="2OG-FeII_Oxy"/>
    <property type="match status" value="1"/>
</dbReference>
<dbReference type="InterPro" id="IPR005123">
    <property type="entry name" value="Oxoglu/Fe-dep_dioxygenase_dom"/>
</dbReference>
<feature type="domain" description="Fe2OG dioxygenase" evidence="2">
    <location>
        <begin position="166"/>
        <end position="273"/>
    </location>
</feature>
<dbReference type="InterPro" id="IPR026992">
    <property type="entry name" value="DIOX_N"/>
</dbReference>
<dbReference type="PROSITE" id="PS51471">
    <property type="entry name" value="FE2OG_OXY"/>
    <property type="match status" value="1"/>
</dbReference>
<organism evidence="3 4">
    <name type="scientific">Ramazzottius varieornatus</name>
    <name type="common">Water bear</name>
    <name type="synonym">Tardigrade</name>
    <dbReference type="NCBI Taxonomy" id="947166"/>
    <lineage>
        <taxon>Eukaryota</taxon>
        <taxon>Metazoa</taxon>
        <taxon>Ecdysozoa</taxon>
        <taxon>Tardigrada</taxon>
        <taxon>Eutardigrada</taxon>
        <taxon>Parachela</taxon>
        <taxon>Hypsibioidea</taxon>
        <taxon>Ramazzottiidae</taxon>
        <taxon>Ramazzottius</taxon>
    </lineage>
</organism>
<comment type="caution">
    <text evidence="3">The sequence shown here is derived from an EMBL/GenBank/DDBJ whole genome shotgun (WGS) entry which is preliminary data.</text>
</comment>
<dbReference type="AlphaFoldDB" id="A0A1D1V5U9"/>
<dbReference type="Pfam" id="PF14226">
    <property type="entry name" value="DIOX_N"/>
    <property type="match status" value="1"/>
</dbReference>
<name>A0A1D1V5U9_RAMVA</name>
<dbReference type="FunFam" id="2.60.120.330:FF:000038">
    <property type="entry name" value="Si:dkey-10o6.2"/>
    <property type="match status" value="1"/>
</dbReference>
<protein>
    <recommendedName>
        <fullName evidence="2">Fe2OG dioxygenase domain-containing protein</fullName>
    </recommendedName>
</protein>
<dbReference type="Proteomes" id="UP000186922">
    <property type="component" value="Unassembled WGS sequence"/>
</dbReference>
<keyword evidence="1" id="KW-0560">Oxidoreductase</keyword>